<reference evidence="2" key="1">
    <citation type="journal article" date="2019" name="Int. J. Syst. Evol. Microbiol.">
        <title>The Global Catalogue of Microorganisms (GCM) 10K type strain sequencing project: providing services to taxonomists for standard genome sequencing and annotation.</title>
        <authorList>
            <consortium name="The Broad Institute Genomics Platform"/>
            <consortium name="The Broad Institute Genome Sequencing Center for Infectious Disease"/>
            <person name="Wu L."/>
            <person name="Ma J."/>
        </authorList>
    </citation>
    <scope>NUCLEOTIDE SEQUENCE [LARGE SCALE GENOMIC DNA]</scope>
    <source>
        <strain evidence="2">NBRC 108565</strain>
    </source>
</reference>
<dbReference type="Proteomes" id="UP001321475">
    <property type="component" value="Chromosome"/>
</dbReference>
<proteinExistence type="predicted"/>
<evidence type="ECO:0000313" key="1">
    <source>
        <dbReference type="EMBL" id="BDZ42697.1"/>
    </source>
</evidence>
<gene>
    <name evidence="1" type="ORF">GCM10025865_19960</name>
</gene>
<evidence type="ECO:0000313" key="2">
    <source>
        <dbReference type="Proteomes" id="UP001321475"/>
    </source>
</evidence>
<keyword evidence="2" id="KW-1185">Reference proteome</keyword>
<protein>
    <submittedName>
        <fullName evidence="1">Uncharacterized protein</fullName>
    </submittedName>
</protein>
<name>A0ABM8G3H7_9CELL</name>
<sequence length="40" mass="4697">MVVALVYPSEVYDAAERPLPYEEHDRHIDAYATPEGWHRL</sequence>
<organism evidence="1 2">
    <name type="scientific">Paraoerskovia sediminicola</name>
    <dbReference type="NCBI Taxonomy" id="1138587"/>
    <lineage>
        <taxon>Bacteria</taxon>
        <taxon>Bacillati</taxon>
        <taxon>Actinomycetota</taxon>
        <taxon>Actinomycetes</taxon>
        <taxon>Micrococcales</taxon>
        <taxon>Cellulomonadaceae</taxon>
        <taxon>Paraoerskovia</taxon>
    </lineage>
</organism>
<dbReference type="EMBL" id="AP027729">
    <property type="protein sequence ID" value="BDZ42697.1"/>
    <property type="molecule type" value="Genomic_DNA"/>
</dbReference>
<accession>A0ABM8G3H7</accession>